<evidence type="ECO:0000313" key="2">
    <source>
        <dbReference type="Proteomes" id="UP000246702"/>
    </source>
</evidence>
<sequence length="270" mass="31108">MLNLRIEIESLVGLKPRDTQSLNGQWNKSEGFNKFIDYLNLTDGPRIIKHGPASSNAYSWSMQLDESLSGDGSCTVIIRFPDMFVNEDSNWREDVRSFWAKLNNACEFVFVNTLPKQKVTIRPLEPSVGISQFKAWAHAWIHFFETNMMMAGMKKDVFKMSPEEKGGLSQQTGRLLEDIEKRFPEIYITPNALMYKKLPLWVEYFVWFAKASLSIENTRLFKYQKDIKGLQKFITENVPEADLDLNQVTSEPGCGPVAYLTHNLFTEEVQ</sequence>
<dbReference type="Proteomes" id="UP000246702">
    <property type="component" value="Unassembled WGS sequence"/>
</dbReference>
<dbReference type="GeneID" id="37115693"/>
<organism evidence="1 2">
    <name type="scientific">Aspergillus sclerotioniger CBS 115572</name>
    <dbReference type="NCBI Taxonomy" id="1450535"/>
    <lineage>
        <taxon>Eukaryota</taxon>
        <taxon>Fungi</taxon>
        <taxon>Dikarya</taxon>
        <taxon>Ascomycota</taxon>
        <taxon>Pezizomycotina</taxon>
        <taxon>Eurotiomycetes</taxon>
        <taxon>Eurotiomycetidae</taxon>
        <taxon>Eurotiales</taxon>
        <taxon>Aspergillaceae</taxon>
        <taxon>Aspergillus</taxon>
        <taxon>Aspergillus subgen. Circumdati</taxon>
    </lineage>
</organism>
<dbReference type="AlphaFoldDB" id="A0A317UW58"/>
<dbReference type="OrthoDB" id="4507712at2759"/>
<proteinExistence type="predicted"/>
<protein>
    <submittedName>
        <fullName evidence="1">Uncharacterized protein</fullName>
    </submittedName>
</protein>
<evidence type="ECO:0000313" key="1">
    <source>
        <dbReference type="EMBL" id="PWY65631.1"/>
    </source>
</evidence>
<comment type="caution">
    <text evidence="1">The sequence shown here is derived from an EMBL/GenBank/DDBJ whole genome shotgun (WGS) entry which is preliminary data.</text>
</comment>
<gene>
    <name evidence="1" type="ORF">BO94DRAFT_551683</name>
</gene>
<name>A0A317UW58_9EURO</name>
<reference evidence="1 2" key="1">
    <citation type="submission" date="2016-12" db="EMBL/GenBank/DDBJ databases">
        <title>The genomes of Aspergillus section Nigri reveals drivers in fungal speciation.</title>
        <authorList>
            <consortium name="DOE Joint Genome Institute"/>
            <person name="Vesth T.C."/>
            <person name="Nybo J."/>
            <person name="Theobald S."/>
            <person name="Brandl J."/>
            <person name="Frisvad J.C."/>
            <person name="Nielsen K.F."/>
            <person name="Lyhne E.K."/>
            <person name="Kogle M.E."/>
            <person name="Kuo A."/>
            <person name="Riley R."/>
            <person name="Clum A."/>
            <person name="Nolan M."/>
            <person name="Lipzen A."/>
            <person name="Salamov A."/>
            <person name="Henrissat B."/>
            <person name="Wiebenga A."/>
            <person name="De Vries R.P."/>
            <person name="Grigoriev I.V."/>
            <person name="Mortensen U.H."/>
            <person name="Andersen M.R."/>
            <person name="Baker S.E."/>
        </authorList>
    </citation>
    <scope>NUCLEOTIDE SEQUENCE [LARGE SCALE GENOMIC DNA]</scope>
    <source>
        <strain evidence="1 2">CBS 115572</strain>
    </source>
</reference>
<dbReference type="RefSeq" id="XP_025461467.1">
    <property type="nucleotide sequence ID" value="XM_025613550.1"/>
</dbReference>
<accession>A0A317UW58</accession>
<keyword evidence="2" id="KW-1185">Reference proteome</keyword>
<dbReference type="EMBL" id="MSFK01000057">
    <property type="protein sequence ID" value="PWY65631.1"/>
    <property type="molecule type" value="Genomic_DNA"/>
</dbReference>